<dbReference type="RefSeq" id="WP_002599805.1">
    <property type="nucleotide sequence ID" value="NZ_KB850963.1"/>
</dbReference>
<name>N9W638_9CLOT</name>
<evidence type="ECO:0000313" key="1">
    <source>
        <dbReference type="EMBL" id="ENY98344.1"/>
    </source>
</evidence>
<keyword evidence="2" id="KW-1185">Reference proteome</keyword>
<dbReference type="HOGENOM" id="CLU_2477856_0_0_9"/>
<protein>
    <submittedName>
        <fullName evidence="1">Uncharacterized protein</fullName>
    </submittedName>
</protein>
<dbReference type="AlphaFoldDB" id="N9W638"/>
<proteinExistence type="predicted"/>
<dbReference type="EMBL" id="AGYT01000029">
    <property type="protein sequence ID" value="ENY98344.1"/>
    <property type="molecule type" value="Genomic_DNA"/>
</dbReference>
<sequence length="87" mass="10467">MNVLRELESRIENTVGKEQREWVKKYEEYLSAEIKLDVIRKSNDDNPICYIESDNGEIKYKSYSKEEQEKILIELEEIKLKIEKNLN</sequence>
<dbReference type="Proteomes" id="UP000013097">
    <property type="component" value="Unassembled WGS sequence"/>
</dbReference>
<dbReference type="PATRIC" id="fig|999411.4.peg.3279"/>
<evidence type="ECO:0000313" key="2">
    <source>
        <dbReference type="Proteomes" id="UP000013097"/>
    </source>
</evidence>
<reference evidence="1 2" key="1">
    <citation type="submission" date="2013-01" db="EMBL/GenBank/DDBJ databases">
        <title>The Genome Sequence of Clostridium colicanis 209318.</title>
        <authorList>
            <consortium name="The Broad Institute Genome Sequencing Platform"/>
            <person name="Earl A."/>
            <person name="Ward D."/>
            <person name="Feldgarden M."/>
            <person name="Gevers D."/>
            <person name="Courvalin P."/>
            <person name="Lambert T."/>
            <person name="Walker B."/>
            <person name="Young S.K."/>
            <person name="Zeng Q."/>
            <person name="Gargeya S."/>
            <person name="Fitzgerald M."/>
            <person name="Haas B."/>
            <person name="Abouelleil A."/>
            <person name="Alvarado L."/>
            <person name="Arachchi H.M."/>
            <person name="Berlin A.M."/>
            <person name="Chapman S.B."/>
            <person name="Dewar J."/>
            <person name="Goldberg J."/>
            <person name="Griggs A."/>
            <person name="Gujja S."/>
            <person name="Hansen M."/>
            <person name="Howarth C."/>
            <person name="Imamovic A."/>
            <person name="Larimer J."/>
            <person name="McCowan C."/>
            <person name="Murphy C."/>
            <person name="Neiman D."/>
            <person name="Pearson M."/>
            <person name="Priest M."/>
            <person name="Roberts A."/>
            <person name="Saif S."/>
            <person name="Shea T."/>
            <person name="Sisk P."/>
            <person name="Sykes S."/>
            <person name="Wortman J."/>
            <person name="Nusbaum C."/>
            <person name="Birren B."/>
        </authorList>
    </citation>
    <scope>NUCLEOTIDE SEQUENCE [LARGE SCALE GENOMIC DNA]</scope>
    <source>
        <strain evidence="1 2">209318</strain>
    </source>
</reference>
<gene>
    <name evidence="1" type="ORF">HMPREF1092_03365</name>
</gene>
<organism evidence="1 2">
    <name type="scientific">Clostridium thermobutyricum</name>
    <dbReference type="NCBI Taxonomy" id="29372"/>
    <lineage>
        <taxon>Bacteria</taxon>
        <taxon>Bacillati</taxon>
        <taxon>Bacillota</taxon>
        <taxon>Clostridia</taxon>
        <taxon>Eubacteriales</taxon>
        <taxon>Clostridiaceae</taxon>
        <taxon>Clostridium</taxon>
    </lineage>
</organism>
<comment type="caution">
    <text evidence="1">The sequence shown here is derived from an EMBL/GenBank/DDBJ whole genome shotgun (WGS) entry which is preliminary data.</text>
</comment>
<accession>N9W638</accession>